<keyword evidence="2" id="KW-1185">Reference proteome</keyword>
<reference evidence="1 2" key="1">
    <citation type="journal article" date="2011" name="Proc. Natl. Acad. Sci. U.S.A.">
        <title>Evolutionary erosion of yeast sex chromosomes by mating-type switching accidents.</title>
        <authorList>
            <person name="Gordon J.L."/>
            <person name="Armisen D."/>
            <person name="Proux-Wera E."/>
            <person name="Oheigeartaigh S.S."/>
            <person name="Byrne K.P."/>
            <person name="Wolfe K.H."/>
        </authorList>
    </citation>
    <scope>NUCLEOTIDE SEQUENCE [LARGE SCALE GENOMIC DNA]</scope>
    <source>
        <strain evidence="2">ATCC 34711 / CBS 6284 / DSM 70876 / NBRC 10599 / NRRL Y-10934 / UCD 77-7</strain>
    </source>
</reference>
<dbReference type="OrthoDB" id="73846at2759"/>
<dbReference type="OMA" id="NCKWNDI"/>
<dbReference type="STRING" id="1071380.I2H8A5"/>
<dbReference type="GeneID" id="14497764"/>
<dbReference type="Proteomes" id="UP000002866">
    <property type="component" value="Chromosome 8"/>
</dbReference>
<protein>
    <submittedName>
        <fullName evidence="1">Uncharacterized protein</fullName>
    </submittedName>
</protein>
<dbReference type="HOGENOM" id="CLU_031468_10_2_1"/>
<dbReference type="FunCoup" id="I2H8A5">
    <property type="interactions" value="32"/>
</dbReference>
<dbReference type="eggNOG" id="ENOG502RI8G">
    <property type="taxonomic scope" value="Eukaryota"/>
</dbReference>
<dbReference type="RefSeq" id="XP_004182126.1">
    <property type="nucleotide sequence ID" value="XM_004182078.1"/>
</dbReference>
<dbReference type="EMBL" id="HE806323">
    <property type="protein sequence ID" value="CCH62607.1"/>
    <property type="molecule type" value="Genomic_DNA"/>
</dbReference>
<sequence length="388" mass="44930">MHRVYAITSNPISEYICLALARLPQQPAVPELVLLLRNNTILTSYLQNDSSLTVNLPRNKSISSQFMAAVSPPKYEDGSYAHMSNMLIGQTSTKEIAFQLDKYRACIRSDSNILLLDPNWTTLELVSNHQLWNKNRGSAVSLSDGEDENPSKNLLNFPSVWIGSTKFWQRAQFHKIKPFTSSLNTNSLKVADELRPLSLKLCKFTEDVSNRNKIFSSKNEDNLITLLKETSITTNQPLIDTTFISYNEYLISRLQELIIDSCLISISKLFGCNKYKELRNVENFHRLINLILKEQFKIIRCAFPELFRVDIANLYLNEIRLNKLIFEKVNGNGSITNNQLNNDKNISNKWFIYWGIKYNKSHYWNYMLWYLLKGKITLYKNSLTLLSR</sequence>
<accession>I2H8A5</accession>
<dbReference type="KEGG" id="tbl:TBLA_0H03260"/>
<dbReference type="AlphaFoldDB" id="I2H8A5"/>
<dbReference type="PANTHER" id="PTHR43765:SF4">
    <property type="entry name" value="CYTOCHROME B TRANSLATIONAL ACTIVATOR PROTEIN CBS2"/>
    <property type="match status" value="1"/>
</dbReference>
<name>I2H8A5_HENB6</name>
<evidence type="ECO:0000313" key="1">
    <source>
        <dbReference type="EMBL" id="CCH62607.1"/>
    </source>
</evidence>
<dbReference type="GO" id="GO:0050661">
    <property type="term" value="F:NADP binding"/>
    <property type="evidence" value="ECO:0007669"/>
    <property type="project" value="TreeGrafter"/>
</dbReference>
<dbReference type="InParanoid" id="I2H8A5"/>
<organism evidence="1 2">
    <name type="scientific">Henningerozyma blattae (strain ATCC 34711 / CBS 6284 / DSM 70876 / NBRC 10599 / NRRL Y-10934 / UCD 77-7)</name>
    <name type="common">Yeast</name>
    <name type="synonym">Tetrapisispora blattae</name>
    <dbReference type="NCBI Taxonomy" id="1071380"/>
    <lineage>
        <taxon>Eukaryota</taxon>
        <taxon>Fungi</taxon>
        <taxon>Dikarya</taxon>
        <taxon>Ascomycota</taxon>
        <taxon>Saccharomycotina</taxon>
        <taxon>Saccharomycetes</taxon>
        <taxon>Saccharomycetales</taxon>
        <taxon>Saccharomycetaceae</taxon>
        <taxon>Henningerozyma</taxon>
    </lineage>
</organism>
<dbReference type="GO" id="GO:0008677">
    <property type="term" value="F:2-dehydropantoate 2-reductase activity"/>
    <property type="evidence" value="ECO:0007669"/>
    <property type="project" value="TreeGrafter"/>
</dbReference>
<proteinExistence type="predicted"/>
<gene>
    <name evidence="1" type="primary">TBLA0H03260</name>
    <name evidence="1" type="ORF">TBLA_0H03260</name>
</gene>
<dbReference type="GO" id="GO:0005739">
    <property type="term" value="C:mitochondrion"/>
    <property type="evidence" value="ECO:0007669"/>
    <property type="project" value="TreeGrafter"/>
</dbReference>
<evidence type="ECO:0000313" key="2">
    <source>
        <dbReference type="Proteomes" id="UP000002866"/>
    </source>
</evidence>
<dbReference type="PANTHER" id="PTHR43765">
    <property type="entry name" value="2-DEHYDROPANTOATE 2-REDUCTASE-RELATED"/>
    <property type="match status" value="1"/>
</dbReference>
<dbReference type="InterPro" id="IPR050838">
    <property type="entry name" value="Ketopantoate_reductase"/>
</dbReference>